<dbReference type="InterPro" id="IPR027275">
    <property type="entry name" value="PRC-brl_dom"/>
</dbReference>
<dbReference type="RefSeq" id="WP_155313750.1">
    <property type="nucleotide sequence ID" value="NZ_AP021879.1"/>
</dbReference>
<keyword evidence="3" id="KW-1185">Reference proteome</keyword>
<accession>A0A5K8AK49</accession>
<dbReference type="EMBL" id="AP021879">
    <property type="protein sequence ID" value="BBO93097.1"/>
    <property type="molecule type" value="Genomic_DNA"/>
</dbReference>
<feature type="domain" description="PRC-barrel" evidence="1">
    <location>
        <begin position="130"/>
        <end position="188"/>
    </location>
</feature>
<evidence type="ECO:0000313" key="3">
    <source>
        <dbReference type="Proteomes" id="UP000422108"/>
    </source>
</evidence>
<sequence>MEIPVGVDVICGTAVCGCSKYLVINPVNDQVTHLVVAEKLPPHTERLVPLDYILSSTAASTQLRCSPSEFADLEPFMKNDYLNPLELVDVRAYRNSVVLWPYGAHGKPQELENETHFPPGEVLIRRGSRVNATDGKIGKVDELLINPLNDQISHIIMREGHLWGHKDVTIPVSKIEKIADGVVHLKLDKQTAATLPGTPIHRKWK</sequence>
<evidence type="ECO:0000259" key="1">
    <source>
        <dbReference type="Pfam" id="PF05239"/>
    </source>
</evidence>
<dbReference type="Pfam" id="PF05239">
    <property type="entry name" value="PRC"/>
    <property type="match status" value="1"/>
</dbReference>
<organism evidence="2 3">
    <name type="scientific">Desulfosarcina ovata subsp. ovata</name>
    <dbReference type="NCBI Taxonomy" id="2752305"/>
    <lineage>
        <taxon>Bacteria</taxon>
        <taxon>Pseudomonadati</taxon>
        <taxon>Thermodesulfobacteriota</taxon>
        <taxon>Desulfobacteria</taxon>
        <taxon>Desulfobacterales</taxon>
        <taxon>Desulfosarcinaceae</taxon>
        <taxon>Desulfosarcina</taxon>
    </lineage>
</organism>
<dbReference type="Proteomes" id="UP000422108">
    <property type="component" value="Chromosome"/>
</dbReference>
<dbReference type="Gene3D" id="2.30.30.240">
    <property type="entry name" value="PRC-barrel domain"/>
    <property type="match status" value="1"/>
</dbReference>
<dbReference type="SUPFAM" id="SSF50346">
    <property type="entry name" value="PRC-barrel domain"/>
    <property type="match status" value="1"/>
</dbReference>
<evidence type="ECO:0000313" key="2">
    <source>
        <dbReference type="EMBL" id="BBO93097.1"/>
    </source>
</evidence>
<proteinExistence type="predicted"/>
<protein>
    <recommendedName>
        <fullName evidence="1">PRC-barrel domain-containing protein</fullName>
    </recommendedName>
</protein>
<dbReference type="InterPro" id="IPR011033">
    <property type="entry name" value="PRC_barrel-like_sf"/>
</dbReference>
<gene>
    <name evidence="2" type="ORF">DSCOOX_62770</name>
</gene>
<dbReference type="AlphaFoldDB" id="A0A5K8AK49"/>
<reference evidence="2 3" key="1">
    <citation type="submission" date="2019-11" db="EMBL/GenBank/DDBJ databases">
        <title>Comparative genomics of hydrocarbon-degrading Desulfosarcina strains.</title>
        <authorList>
            <person name="Watanabe M."/>
            <person name="Kojima H."/>
            <person name="Fukui M."/>
        </authorList>
    </citation>
    <scope>NUCLEOTIDE SEQUENCE [LARGE SCALE GENOMIC DNA]</scope>
    <source>
        <strain evidence="3">oXyS1</strain>
    </source>
</reference>
<name>A0A5K8AK49_9BACT</name>